<accession>A0AAW0WKX4</accession>
<dbReference type="GO" id="GO:0022832">
    <property type="term" value="F:voltage-gated channel activity"/>
    <property type="evidence" value="ECO:0007669"/>
    <property type="project" value="InterPro"/>
</dbReference>
<reference evidence="2 3" key="1">
    <citation type="journal article" date="2024" name="BMC Genomics">
        <title>Genome assembly of redclaw crayfish (Cherax quadricarinatus) provides insights into its immune adaptation and hypoxia tolerance.</title>
        <authorList>
            <person name="Liu Z."/>
            <person name="Zheng J."/>
            <person name="Li H."/>
            <person name="Fang K."/>
            <person name="Wang S."/>
            <person name="He J."/>
            <person name="Zhou D."/>
            <person name="Weng S."/>
            <person name="Chi M."/>
            <person name="Gu Z."/>
            <person name="He J."/>
            <person name="Li F."/>
            <person name="Wang M."/>
        </authorList>
    </citation>
    <scope>NUCLEOTIDE SEQUENCE [LARGE SCALE GENOMIC DNA]</scope>
    <source>
        <strain evidence="2">ZL_2023a</strain>
    </source>
</reference>
<feature type="non-terminal residue" evidence="2">
    <location>
        <position position="149"/>
    </location>
</feature>
<name>A0AAW0WKX4_CHEQU</name>
<protein>
    <submittedName>
        <fullName evidence="2">Uncharacterized protein</fullName>
    </submittedName>
</protein>
<evidence type="ECO:0000256" key="1">
    <source>
        <dbReference type="SAM" id="MobiDB-lite"/>
    </source>
</evidence>
<keyword evidence="3" id="KW-1185">Reference proteome</keyword>
<dbReference type="PANTHER" id="PTHR46474">
    <property type="entry name" value="TWO PORE CALCIUM CHANNEL PROTEIN 1"/>
    <property type="match status" value="1"/>
</dbReference>
<dbReference type="InterPro" id="IPR028801">
    <property type="entry name" value="TPC1_animal"/>
</dbReference>
<dbReference type="EMBL" id="JARKIK010000056">
    <property type="protein sequence ID" value="KAK8732767.1"/>
    <property type="molecule type" value="Genomic_DNA"/>
</dbReference>
<feature type="compositionally biased region" description="Polar residues" evidence="1">
    <location>
        <begin position="20"/>
        <end position="42"/>
    </location>
</feature>
<evidence type="ECO:0000313" key="2">
    <source>
        <dbReference type="EMBL" id="KAK8732767.1"/>
    </source>
</evidence>
<dbReference type="PANTHER" id="PTHR46474:SF1">
    <property type="entry name" value="TWO PORE CHANNEL PROTEIN 1"/>
    <property type="match status" value="1"/>
</dbReference>
<feature type="region of interest" description="Disordered" evidence="1">
    <location>
        <begin position="1"/>
        <end position="71"/>
    </location>
</feature>
<dbReference type="Proteomes" id="UP001445076">
    <property type="component" value="Unassembled WGS sequence"/>
</dbReference>
<feature type="compositionally biased region" description="Polar residues" evidence="1">
    <location>
        <begin position="53"/>
        <end position="71"/>
    </location>
</feature>
<dbReference type="GO" id="GO:0010008">
    <property type="term" value="C:endosome membrane"/>
    <property type="evidence" value="ECO:0007669"/>
    <property type="project" value="TreeGrafter"/>
</dbReference>
<sequence length="149" mass="16571">MMLTNMSEEERRGGRESFASLFQSSDDTQSNHVSVSADSANGQEKHLDAPNELGNTSVDSDTSEYQELQENVSYSPPNFVASSWEMNYHEAAIFLEEGENNDKFNSHPRDRNALPAYLVTHKPLVLFSGPLCCSAPHVARNYRASSGLR</sequence>
<gene>
    <name evidence="2" type="ORF">OTU49_006915</name>
</gene>
<dbReference type="AlphaFoldDB" id="A0AAW0WKX4"/>
<organism evidence="2 3">
    <name type="scientific">Cherax quadricarinatus</name>
    <name type="common">Australian red claw crayfish</name>
    <dbReference type="NCBI Taxonomy" id="27406"/>
    <lineage>
        <taxon>Eukaryota</taxon>
        <taxon>Metazoa</taxon>
        <taxon>Ecdysozoa</taxon>
        <taxon>Arthropoda</taxon>
        <taxon>Crustacea</taxon>
        <taxon>Multicrustacea</taxon>
        <taxon>Malacostraca</taxon>
        <taxon>Eumalacostraca</taxon>
        <taxon>Eucarida</taxon>
        <taxon>Decapoda</taxon>
        <taxon>Pleocyemata</taxon>
        <taxon>Astacidea</taxon>
        <taxon>Parastacoidea</taxon>
        <taxon>Parastacidae</taxon>
        <taxon>Cherax</taxon>
    </lineage>
</organism>
<dbReference type="GO" id="GO:0005765">
    <property type="term" value="C:lysosomal membrane"/>
    <property type="evidence" value="ECO:0007669"/>
    <property type="project" value="InterPro"/>
</dbReference>
<proteinExistence type="predicted"/>
<comment type="caution">
    <text evidence="2">The sequence shown here is derived from an EMBL/GenBank/DDBJ whole genome shotgun (WGS) entry which is preliminary data.</text>
</comment>
<evidence type="ECO:0000313" key="3">
    <source>
        <dbReference type="Proteomes" id="UP001445076"/>
    </source>
</evidence>